<dbReference type="AlphaFoldDB" id="A0A5C8HXB4"/>
<dbReference type="InterPro" id="IPR029044">
    <property type="entry name" value="Nucleotide-diphossugar_trans"/>
</dbReference>
<dbReference type="Pfam" id="PF01983">
    <property type="entry name" value="CofC"/>
    <property type="match status" value="1"/>
</dbReference>
<sequence>MSLSDRFSPRSSPAPAEHGSPGWVVIVPVKSSDVGKSRLSDAAPDRAALARALALDTIAAAAAATAVERVIVVTEDSDIAAAVRRMRTVDVVREGDTRGLDAAIATGAAAAGSDVPRAALLGDLPALRPFDLDTALEAAEAVERGVVADAEGEGSTLVTARAGATWLSAFGEDSFSRHKLLGCTPLDVPVDSTLRRDVDTAEQLAAASALGLGERTAAVLASSAA</sequence>
<proteinExistence type="inferred from homology"/>
<dbReference type="NCBIfam" id="TIGR03552">
    <property type="entry name" value="F420_cofC"/>
    <property type="match status" value="1"/>
</dbReference>
<evidence type="ECO:0000256" key="3">
    <source>
        <dbReference type="ARBA" id="ARBA00022741"/>
    </source>
</evidence>
<dbReference type="RefSeq" id="WP_147895092.1">
    <property type="nucleotide sequence ID" value="NZ_BAAANR010000001.1"/>
</dbReference>
<evidence type="ECO:0000313" key="8">
    <source>
        <dbReference type="Proteomes" id="UP000321034"/>
    </source>
</evidence>
<accession>A0A5C8HXB4</accession>
<comment type="pathway">
    <text evidence="5">Cofactor biosynthesis; coenzyme F420 biosynthesis.</text>
</comment>
<protein>
    <recommendedName>
        <fullName evidence="5">Phosphoenolpyruvate guanylyltransferase</fullName>
        <shortName evidence="5">PEP guanylyltransferase</shortName>
        <ecNumber evidence="5">2.7.7.105</ecNumber>
    </recommendedName>
</protein>
<comment type="caution">
    <text evidence="5">Lacks conserved residue(s) required for the propagation of feature annotation.</text>
</comment>
<dbReference type="InterPro" id="IPR002835">
    <property type="entry name" value="CofC"/>
</dbReference>
<evidence type="ECO:0000256" key="4">
    <source>
        <dbReference type="ARBA" id="ARBA00023134"/>
    </source>
</evidence>
<evidence type="ECO:0000313" key="7">
    <source>
        <dbReference type="EMBL" id="TXK09892.1"/>
    </source>
</evidence>
<comment type="catalytic activity">
    <reaction evidence="5">
        <text>phosphoenolpyruvate + GTP + H(+) = enolpyruvoyl-2-diphospho-5'-guanosine + diphosphate</text>
        <dbReference type="Rhea" id="RHEA:30519"/>
        <dbReference type="ChEBI" id="CHEBI:15378"/>
        <dbReference type="ChEBI" id="CHEBI:33019"/>
        <dbReference type="ChEBI" id="CHEBI:37565"/>
        <dbReference type="ChEBI" id="CHEBI:58702"/>
        <dbReference type="ChEBI" id="CHEBI:143701"/>
        <dbReference type="EC" id="2.7.7.105"/>
    </reaction>
</comment>
<dbReference type="PANTHER" id="PTHR40392:SF1">
    <property type="entry name" value="2-PHOSPHO-L-LACTATE GUANYLYLTRANSFERASE"/>
    <property type="match status" value="1"/>
</dbReference>
<feature type="region of interest" description="Disordered" evidence="6">
    <location>
        <begin position="1"/>
        <end position="22"/>
    </location>
</feature>
<dbReference type="SUPFAM" id="SSF53448">
    <property type="entry name" value="Nucleotide-diphospho-sugar transferases"/>
    <property type="match status" value="1"/>
</dbReference>
<evidence type="ECO:0000256" key="1">
    <source>
        <dbReference type="ARBA" id="ARBA00022679"/>
    </source>
</evidence>
<keyword evidence="8" id="KW-1185">Reference proteome</keyword>
<dbReference type="Proteomes" id="UP000321034">
    <property type="component" value="Unassembled WGS sequence"/>
</dbReference>
<feature type="binding site" evidence="5">
    <location>
        <position position="174"/>
    </location>
    <ligand>
        <name>phosphoenolpyruvate</name>
        <dbReference type="ChEBI" id="CHEBI:58702"/>
    </ligand>
</feature>
<reference evidence="7 8" key="1">
    <citation type="submission" date="2019-08" db="EMBL/GenBank/DDBJ databases">
        <authorList>
            <person name="Dong K."/>
        </authorList>
    </citation>
    <scope>NUCLEOTIDE SEQUENCE [LARGE SCALE GENOMIC DNA]</scope>
    <source>
        <strain evidence="7 8">JCM14558</strain>
    </source>
</reference>
<comment type="caution">
    <text evidence="7">The sequence shown here is derived from an EMBL/GenBank/DDBJ whole genome shotgun (WGS) entry which is preliminary data.</text>
</comment>
<comment type="function">
    <text evidence="5">Guanylyltransferase that catalyzes the activation of phosphoenolpyruvate (PEP) as enolpyruvoyl-2-diphospho-5'-guanosine, via the condensation of PEP with GTP. It is involved in the biosynthesis of coenzyme F420, a hydride carrier cofactor.</text>
</comment>
<dbReference type="GO" id="GO:0005525">
    <property type="term" value="F:GTP binding"/>
    <property type="evidence" value="ECO:0007669"/>
    <property type="project" value="UniProtKB-KW"/>
</dbReference>
<dbReference type="UniPathway" id="UPA00071"/>
<dbReference type="HAMAP" id="MF_02114">
    <property type="entry name" value="CofC"/>
    <property type="match status" value="1"/>
</dbReference>
<name>A0A5C8HXB4_9MICO</name>
<dbReference type="PANTHER" id="PTHR40392">
    <property type="entry name" value="2-PHOSPHO-L-LACTATE GUANYLYLTRANSFERASE"/>
    <property type="match status" value="1"/>
</dbReference>
<dbReference type="GO" id="GO:0043814">
    <property type="term" value="F:phospholactate guanylyltransferase activity"/>
    <property type="evidence" value="ECO:0007669"/>
    <property type="project" value="InterPro"/>
</dbReference>
<keyword evidence="4 5" id="KW-0342">GTP-binding</keyword>
<dbReference type="OrthoDB" id="9151145at2"/>
<dbReference type="EC" id="2.7.7.105" evidence="5"/>
<gene>
    <name evidence="7" type="primary">cofC</name>
    <name evidence="5" type="synonym">fbiD</name>
    <name evidence="7" type="ORF">FVP77_13490</name>
</gene>
<organism evidence="7 8">
    <name type="scientific">Microbacterium hatanonis</name>
    <dbReference type="NCBI Taxonomy" id="404366"/>
    <lineage>
        <taxon>Bacteria</taxon>
        <taxon>Bacillati</taxon>
        <taxon>Actinomycetota</taxon>
        <taxon>Actinomycetes</taxon>
        <taxon>Micrococcales</taxon>
        <taxon>Microbacteriaceae</taxon>
        <taxon>Microbacterium</taxon>
    </lineage>
</organism>
<comment type="similarity">
    <text evidence="5">Belongs to the CofC family.</text>
</comment>
<keyword evidence="3 5" id="KW-0547">Nucleotide-binding</keyword>
<evidence type="ECO:0000256" key="2">
    <source>
        <dbReference type="ARBA" id="ARBA00022695"/>
    </source>
</evidence>
<feature type="binding site" evidence="5">
    <location>
        <position position="171"/>
    </location>
    <ligand>
        <name>phosphoenolpyruvate</name>
        <dbReference type="ChEBI" id="CHEBI:58702"/>
    </ligand>
</feature>
<keyword evidence="2 5" id="KW-0548">Nucleotidyltransferase</keyword>
<evidence type="ECO:0000256" key="5">
    <source>
        <dbReference type="HAMAP-Rule" id="MF_02114"/>
    </source>
</evidence>
<dbReference type="GO" id="GO:0052645">
    <property type="term" value="P:F420-0 metabolic process"/>
    <property type="evidence" value="ECO:0007669"/>
    <property type="project" value="UniProtKB-UniRule"/>
</dbReference>
<dbReference type="EMBL" id="VRSV01000002">
    <property type="protein sequence ID" value="TXK09892.1"/>
    <property type="molecule type" value="Genomic_DNA"/>
</dbReference>
<dbReference type="Gene3D" id="3.90.550.10">
    <property type="entry name" value="Spore Coat Polysaccharide Biosynthesis Protein SpsA, Chain A"/>
    <property type="match status" value="1"/>
</dbReference>
<evidence type="ECO:0000256" key="6">
    <source>
        <dbReference type="SAM" id="MobiDB-lite"/>
    </source>
</evidence>
<feature type="compositionally biased region" description="Polar residues" evidence="6">
    <location>
        <begin position="1"/>
        <end position="11"/>
    </location>
</feature>
<keyword evidence="1 5" id="KW-0808">Transferase</keyword>